<name>A0A1Q9CFX6_SYMMI</name>
<evidence type="ECO:0000313" key="4">
    <source>
        <dbReference type="Proteomes" id="UP000186817"/>
    </source>
</evidence>
<dbReference type="OrthoDB" id="10385990at2759"/>
<comment type="caution">
    <text evidence="3">The sequence shown here is derived from an EMBL/GenBank/DDBJ whole genome shotgun (WGS) entry which is preliminary data.</text>
</comment>
<keyword evidence="1" id="KW-0175">Coiled coil</keyword>
<dbReference type="EMBL" id="LSRX01001246">
    <property type="protein sequence ID" value="OLP81833.1"/>
    <property type="molecule type" value="Genomic_DNA"/>
</dbReference>
<reference evidence="3 4" key="1">
    <citation type="submission" date="2016-02" db="EMBL/GenBank/DDBJ databases">
        <title>Genome analysis of coral dinoflagellate symbionts highlights evolutionary adaptations to a symbiotic lifestyle.</title>
        <authorList>
            <person name="Aranda M."/>
            <person name="Li Y."/>
            <person name="Liew Y.J."/>
            <person name="Baumgarten S."/>
            <person name="Simakov O."/>
            <person name="Wilson M."/>
            <person name="Piel J."/>
            <person name="Ashoor H."/>
            <person name="Bougouffa S."/>
            <person name="Bajic V.B."/>
            <person name="Ryu T."/>
            <person name="Ravasi T."/>
            <person name="Bayer T."/>
            <person name="Micklem G."/>
            <person name="Kim H."/>
            <person name="Bhak J."/>
            <person name="Lajeunesse T.C."/>
            <person name="Voolstra C.R."/>
        </authorList>
    </citation>
    <scope>NUCLEOTIDE SEQUENCE [LARGE SCALE GENOMIC DNA]</scope>
    <source>
        <strain evidence="3 4">CCMP2467</strain>
    </source>
</reference>
<keyword evidence="4" id="KW-1185">Reference proteome</keyword>
<gene>
    <name evidence="3" type="ORF">AK812_SmicGene37587</name>
</gene>
<evidence type="ECO:0000256" key="1">
    <source>
        <dbReference type="SAM" id="Coils"/>
    </source>
</evidence>
<sequence>MRDEVGDGLLWPMPDKIPRFGPEATVPTAAADQWKSKVQDLLQLHWDALPEALREAVEPSLEPVEVDKKDDPQAITARYKAQSAKLRTLGQRKLQLEAREEKLQQQLQEVQQEVRKVQEEVGTAQKEMEEISSIFAVKVLKPNLLEPEVPPPADVAQSPLVRFQALLAELGDKLTDEQRDELQMLCLGVLQDASNKRPKRNPAEPNIDAPMGEAPPCRRVFMSQALLLRLVLVSIYLKDGEGVYGDTNSRLLEELSAFLTGLSEPWIVAGDFNCVLVKMPAASACGLVESGSLLRIFVLSQCCQDVACWLVAHRLQVAFALAFQREHDPAYKLRLQQIQTWIKLFQSTPACRQSLLRKAWLLSWQKLTKLKKPWLSVRGPMAATQMVLFELGWNAQSADCWYDLHGVPCELDYSDSALPVVVAERVLDAVETFLWSKAGSHQASEGLDNRRSALARRVVKQLTLCAIGCGNALRRCAWSVVVVAATATSGDLQLCTDAAYVLKTFRSRCLTLHKIKSHLSESAFQAQYDRELWWM</sequence>
<protein>
    <submittedName>
        <fullName evidence="3">Uncharacterized protein</fullName>
    </submittedName>
</protein>
<dbReference type="InterPro" id="IPR036691">
    <property type="entry name" value="Endo/exonu/phosph_ase_sf"/>
</dbReference>
<feature type="region of interest" description="Disordered" evidence="2">
    <location>
        <begin position="1"/>
        <end position="21"/>
    </location>
</feature>
<dbReference type="SUPFAM" id="SSF56219">
    <property type="entry name" value="DNase I-like"/>
    <property type="match status" value="1"/>
</dbReference>
<accession>A0A1Q9CFX6</accession>
<organism evidence="3 4">
    <name type="scientific">Symbiodinium microadriaticum</name>
    <name type="common">Dinoflagellate</name>
    <name type="synonym">Zooxanthella microadriatica</name>
    <dbReference type="NCBI Taxonomy" id="2951"/>
    <lineage>
        <taxon>Eukaryota</taxon>
        <taxon>Sar</taxon>
        <taxon>Alveolata</taxon>
        <taxon>Dinophyceae</taxon>
        <taxon>Suessiales</taxon>
        <taxon>Symbiodiniaceae</taxon>
        <taxon>Symbiodinium</taxon>
    </lineage>
</organism>
<proteinExistence type="predicted"/>
<evidence type="ECO:0000313" key="3">
    <source>
        <dbReference type="EMBL" id="OLP81833.1"/>
    </source>
</evidence>
<feature type="coiled-coil region" evidence="1">
    <location>
        <begin position="86"/>
        <end position="127"/>
    </location>
</feature>
<evidence type="ECO:0000256" key="2">
    <source>
        <dbReference type="SAM" id="MobiDB-lite"/>
    </source>
</evidence>
<dbReference type="Proteomes" id="UP000186817">
    <property type="component" value="Unassembled WGS sequence"/>
</dbReference>
<dbReference type="AlphaFoldDB" id="A0A1Q9CFX6"/>